<dbReference type="EMBL" id="CP046400">
    <property type="protein sequence ID" value="QGY39919.1"/>
    <property type="molecule type" value="Genomic_DNA"/>
</dbReference>
<dbReference type="Proteomes" id="UP000428328">
    <property type="component" value="Chromosome"/>
</dbReference>
<keyword evidence="2" id="KW-0808">Transferase</keyword>
<evidence type="ECO:0000313" key="3">
    <source>
        <dbReference type="Proteomes" id="UP000428328"/>
    </source>
</evidence>
<evidence type="ECO:0000313" key="2">
    <source>
        <dbReference type="EMBL" id="QGY39919.1"/>
    </source>
</evidence>
<dbReference type="PANTHER" id="PTHR43591">
    <property type="entry name" value="METHYLTRANSFERASE"/>
    <property type="match status" value="1"/>
</dbReference>
<name>A0A6I6JFG9_9BACT</name>
<dbReference type="RefSeq" id="WP_158947143.1">
    <property type="nucleotide sequence ID" value="NZ_CP046400.1"/>
</dbReference>
<protein>
    <submittedName>
        <fullName evidence="2">Methyltransferase domain-containing protein</fullName>
    </submittedName>
</protein>
<dbReference type="InterPro" id="IPR029063">
    <property type="entry name" value="SAM-dependent_MTases_sf"/>
</dbReference>
<dbReference type="Gene3D" id="3.40.50.150">
    <property type="entry name" value="Vaccinia Virus protein VP39"/>
    <property type="match status" value="1"/>
</dbReference>
<feature type="domain" description="Methyltransferase type 11" evidence="1">
    <location>
        <begin position="289"/>
        <end position="368"/>
    </location>
</feature>
<dbReference type="SUPFAM" id="SSF53335">
    <property type="entry name" value="S-adenosyl-L-methionine-dependent methyltransferases"/>
    <property type="match status" value="1"/>
</dbReference>
<organism evidence="2 3">
    <name type="scientific">Pseudodesulfovibrio cashew</name>
    <dbReference type="NCBI Taxonomy" id="2678688"/>
    <lineage>
        <taxon>Bacteria</taxon>
        <taxon>Pseudomonadati</taxon>
        <taxon>Thermodesulfobacteriota</taxon>
        <taxon>Desulfovibrionia</taxon>
        <taxon>Desulfovibrionales</taxon>
        <taxon>Desulfovibrionaceae</taxon>
    </lineage>
</organism>
<dbReference type="InterPro" id="IPR013216">
    <property type="entry name" value="Methyltransf_11"/>
</dbReference>
<keyword evidence="2" id="KW-0489">Methyltransferase</keyword>
<dbReference type="GO" id="GO:0032259">
    <property type="term" value="P:methylation"/>
    <property type="evidence" value="ECO:0007669"/>
    <property type="project" value="UniProtKB-KW"/>
</dbReference>
<accession>A0A6I6JFG9</accession>
<proteinExistence type="predicted"/>
<keyword evidence="3" id="KW-1185">Reference proteome</keyword>
<gene>
    <name evidence="2" type="ORF">GM415_07195</name>
</gene>
<dbReference type="Pfam" id="PF08241">
    <property type="entry name" value="Methyltransf_11"/>
    <property type="match status" value="1"/>
</dbReference>
<dbReference type="GO" id="GO:0008757">
    <property type="term" value="F:S-adenosylmethionine-dependent methyltransferase activity"/>
    <property type="evidence" value="ECO:0007669"/>
    <property type="project" value="InterPro"/>
</dbReference>
<dbReference type="KEGG" id="psel:GM415_07195"/>
<evidence type="ECO:0000259" key="1">
    <source>
        <dbReference type="Pfam" id="PF08241"/>
    </source>
</evidence>
<reference evidence="2 3" key="1">
    <citation type="submission" date="2019-11" db="EMBL/GenBank/DDBJ databases">
        <authorList>
            <person name="Zheng R.K."/>
            <person name="Sun C.M."/>
        </authorList>
    </citation>
    <scope>NUCLEOTIDE SEQUENCE [LARGE SCALE GENOMIC DNA]</scope>
    <source>
        <strain evidence="2 3">SRB007</strain>
    </source>
</reference>
<dbReference type="CDD" id="cd02440">
    <property type="entry name" value="AdoMet_MTases"/>
    <property type="match status" value="1"/>
</dbReference>
<sequence>MKQPLTGGELVASQKQVRTLGVIRASLHNGRESDVLHLERIAETLSKAKSVEAVVLAMPDDDYHASLSRELTFCEIFLGDVENMNNRLLEAARSQGASCLVDCSLLTQCLDPHLYDELVDYHNASPGSMTRPSLWYPEYLPNVVDVDTLSTITEEYSWPYYSHVSEAHINYYTPNLDKITHLFSHLNPICQELVIHKGRQLRNSMNLAVHPYDPVNWASRCASLLPKIENLFHKRSVSVLEVGCGRRFGLGILLRMAGIAQYSGIDLNLPPLSDEQLEFFEEWLSFNQQAAPISGMSMEPIVRDECSQGGYSFFEGSVQLRAMDACALEFEDNSFDLIFSDAVLEHIAPCKSAIKEMYRVLKPGGFAVHGIDFKDHMTKDGDSHLYVSKKEWHEKHRSRLINLSRPAEMYSWFSEVGFHFLSISEDKFTEADSSQIHADHLAFGVSDALTHASHVVMQKAG</sequence>
<dbReference type="AlphaFoldDB" id="A0A6I6JFG9"/>